<protein>
    <recommendedName>
        <fullName evidence="4">Holin</fullName>
    </recommendedName>
</protein>
<dbReference type="InterPro" id="IPR057700">
    <property type="entry name" value="DUF7940"/>
</dbReference>
<dbReference type="AlphaFoldDB" id="A0A2U3BDH3"/>
<gene>
    <name evidence="2" type="ORF">DI392_00770</name>
</gene>
<organism evidence="2 3">
    <name type="scientific">Vibrio albus</name>
    <dbReference type="NCBI Taxonomy" id="2200953"/>
    <lineage>
        <taxon>Bacteria</taxon>
        <taxon>Pseudomonadati</taxon>
        <taxon>Pseudomonadota</taxon>
        <taxon>Gammaproteobacteria</taxon>
        <taxon>Vibrionales</taxon>
        <taxon>Vibrionaceae</taxon>
        <taxon>Vibrio</taxon>
    </lineage>
</organism>
<dbReference type="RefSeq" id="WP_109318000.1">
    <property type="nucleotide sequence ID" value="NZ_QFWT01000001.1"/>
</dbReference>
<evidence type="ECO:0000313" key="2">
    <source>
        <dbReference type="EMBL" id="PWI34846.1"/>
    </source>
</evidence>
<feature type="transmembrane region" description="Helical" evidence="1">
    <location>
        <begin position="12"/>
        <end position="32"/>
    </location>
</feature>
<keyword evidence="3" id="KW-1185">Reference proteome</keyword>
<accession>A0A2U3BDH3</accession>
<keyword evidence="1" id="KW-1133">Transmembrane helix</keyword>
<dbReference type="EMBL" id="QFWT01000001">
    <property type="protein sequence ID" value="PWI34846.1"/>
    <property type="molecule type" value="Genomic_DNA"/>
</dbReference>
<dbReference type="Proteomes" id="UP000245362">
    <property type="component" value="Unassembled WGS sequence"/>
</dbReference>
<name>A0A2U3BDH3_9VIBR</name>
<evidence type="ECO:0000313" key="3">
    <source>
        <dbReference type="Proteomes" id="UP000245362"/>
    </source>
</evidence>
<feature type="transmembrane region" description="Helical" evidence="1">
    <location>
        <begin position="38"/>
        <end position="58"/>
    </location>
</feature>
<dbReference type="Pfam" id="PF25612">
    <property type="entry name" value="DUF7940"/>
    <property type="match status" value="1"/>
</dbReference>
<sequence>MMKFSEAWKRWSFKAAVIAALLNVVLIFLPFFQMSISPVTYATVNAVLMVVIAILRVWPQSALADE</sequence>
<proteinExistence type="predicted"/>
<evidence type="ECO:0008006" key="4">
    <source>
        <dbReference type="Google" id="ProtNLM"/>
    </source>
</evidence>
<evidence type="ECO:0000256" key="1">
    <source>
        <dbReference type="SAM" id="Phobius"/>
    </source>
</evidence>
<reference evidence="2 3" key="1">
    <citation type="submission" date="2018-05" db="EMBL/GenBank/DDBJ databases">
        <title>Vibrio limimaris sp. nov., isolated from marine sediment.</title>
        <authorList>
            <person name="Li C.-M."/>
        </authorList>
    </citation>
    <scope>NUCLEOTIDE SEQUENCE [LARGE SCALE GENOMIC DNA]</scope>
    <source>
        <strain evidence="2 3">E4404</strain>
    </source>
</reference>
<keyword evidence="1" id="KW-0472">Membrane</keyword>
<comment type="caution">
    <text evidence="2">The sequence shown here is derived from an EMBL/GenBank/DDBJ whole genome shotgun (WGS) entry which is preliminary data.</text>
</comment>
<keyword evidence="1" id="KW-0812">Transmembrane</keyword>